<feature type="region of interest" description="Disordered" evidence="12">
    <location>
        <begin position="784"/>
        <end position="807"/>
    </location>
</feature>
<evidence type="ECO:0000256" key="4">
    <source>
        <dbReference type="ARBA" id="ARBA00022695"/>
    </source>
</evidence>
<dbReference type="InterPro" id="IPR003593">
    <property type="entry name" value="AAA+_ATPase"/>
</dbReference>
<dbReference type="CDD" id="cd18137">
    <property type="entry name" value="HLD_clamp_pol_III_gamma_tau"/>
    <property type="match status" value="1"/>
</dbReference>
<feature type="region of interest" description="Disordered" evidence="12">
    <location>
        <begin position="607"/>
        <end position="771"/>
    </location>
</feature>
<reference evidence="14" key="1">
    <citation type="submission" date="2023-01" db="EMBL/GenBank/DDBJ databases">
        <title>Comparative Genomic Analysis of the Clinically-Derived Winkia Strain NY0527 Provides Evidence into the Taxonomic Reassignment of Winkia neuii and Characterizes Their Virulence Traits.</title>
        <authorList>
            <person name="Cai X."/>
            <person name="Peng Y."/>
            <person name="Li M."/>
            <person name="Qiu Y."/>
            <person name="Wang Y."/>
            <person name="Xu L."/>
            <person name="Hou Q."/>
        </authorList>
    </citation>
    <scope>NUCLEOTIDE SEQUENCE</scope>
    <source>
        <strain evidence="14">NY0527</strain>
    </source>
</reference>
<dbReference type="PANTHER" id="PTHR11669">
    <property type="entry name" value="REPLICATION FACTOR C / DNA POLYMERASE III GAMMA-TAU SUBUNIT"/>
    <property type="match status" value="1"/>
</dbReference>
<dbReference type="KEGG" id="wne:PIG85_01545"/>
<dbReference type="Gene3D" id="1.10.8.60">
    <property type="match status" value="1"/>
</dbReference>
<dbReference type="InterPro" id="IPR012763">
    <property type="entry name" value="DNA_pol_III_sug/sutau_N"/>
</dbReference>
<dbReference type="NCBIfam" id="NF005846">
    <property type="entry name" value="PRK07764.1-6"/>
    <property type="match status" value="1"/>
</dbReference>
<dbReference type="AlphaFoldDB" id="A0AB38XQI5"/>
<dbReference type="InterPro" id="IPR022754">
    <property type="entry name" value="DNA_pol_III_gamma-3"/>
</dbReference>
<feature type="region of interest" description="Disordered" evidence="12">
    <location>
        <begin position="397"/>
        <end position="528"/>
    </location>
</feature>
<keyword evidence="3 14" id="KW-0808">Transferase</keyword>
<dbReference type="Pfam" id="PF12169">
    <property type="entry name" value="DNA_pol3_gamma3"/>
    <property type="match status" value="1"/>
</dbReference>
<feature type="compositionally biased region" description="Polar residues" evidence="12">
    <location>
        <begin position="614"/>
        <end position="637"/>
    </location>
</feature>
<evidence type="ECO:0000313" key="15">
    <source>
        <dbReference type="Proteomes" id="UP001211044"/>
    </source>
</evidence>
<organism evidence="14 15">
    <name type="scientific">Winkia neuii subsp. anitrata</name>
    <dbReference type="NCBI Taxonomy" id="29318"/>
    <lineage>
        <taxon>Bacteria</taxon>
        <taxon>Bacillati</taxon>
        <taxon>Actinomycetota</taxon>
        <taxon>Actinomycetes</taxon>
        <taxon>Actinomycetales</taxon>
        <taxon>Actinomycetaceae</taxon>
        <taxon>Winkia</taxon>
    </lineage>
</organism>
<dbReference type="RefSeq" id="WP_004806704.1">
    <property type="nucleotide sequence ID" value="NZ_CP116394.1"/>
</dbReference>
<sequence length="831" mass="88552">MSTALYRRYRPDTFDQVIGQEHVTKPLMAALRAQKVTHAYLFSGPRGCGKTTSARILARCLNCAQYPTDTPCGQCDSCRELATGGPGSLDVVEIDAASHNGVDDARELRERAAFAPVRDRFKIFILDEAHMVTSAGFNALLKLVEEPPEHVKFIFATTEPEKVISTIRSRTHHYPFRLVPPEIMRGFLADMCAKEGISPEGGVLNLVMRAGGGSVRDTLGVLDQLMAGCDTEVLSYEMAVHLLGYTDSTLLAQTVDAIAGRDGAGAFRIVERIIESGHDPRRFVEDLLQRLRDLLVISVSNGGAIEALQGIPQDELDQMLTQAKVMGAADLSRAADLTNEALTAMSGAISPRLQLELLIAKLLLPAQTVAVAPSAATAVANPDLPDSPAAIRQMLSKRRGGANQSAATSRASQPESSAATRGEAAAPAQSEKPLQQVAQPNLQAPAEEAGEPQQAQTASPEPAGRQDSQSEPEKPQPSQEATMQVHARPESVKSERPRSVEAPPAQKVPDSPAPANQPSASSDGTTSETIRNRWQEVTEFLAQNHARSTWGRLTQAQLGTVTDGQLTIRYQSPGMAQAFNSGTHTQVLSNALYQVLGVKLQVVALSADDPNPTPAQRRQPAQGSKQGSAEKNQNQHVNAVHRQNGGSQPQAAAQVPEEPADDSEDDSWGPIAQPANSVPDPQEDQPGWPQVAEPPVAPQEPGWADADSSPAADADDGWGPIATPPSPPQETPSNVTPLHKINAQHPAGRSEEFGQPTPPVAQFDPDPIPTHQGAREIIEETLARGAQPEAPVQNVDDNVSPDDPEAEDTGVVGLAAVEDILGARIISDTKE</sequence>
<dbReference type="GO" id="GO:0003677">
    <property type="term" value="F:DNA binding"/>
    <property type="evidence" value="ECO:0007669"/>
    <property type="project" value="InterPro"/>
</dbReference>
<dbReference type="NCBIfam" id="TIGR02397">
    <property type="entry name" value="dnaX_nterm"/>
    <property type="match status" value="1"/>
</dbReference>
<dbReference type="GO" id="GO:0005524">
    <property type="term" value="F:ATP binding"/>
    <property type="evidence" value="ECO:0007669"/>
    <property type="project" value="UniProtKB-KW"/>
</dbReference>
<evidence type="ECO:0000256" key="8">
    <source>
        <dbReference type="ARBA" id="ARBA00022833"/>
    </source>
</evidence>
<dbReference type="FunFam" id="3.40.50.300:FF:000014">
    <property type="entry name" value="DNA polymerase III subunit gamma/tau"/>
    <property type="match status" value="1"/>
</dbReference>
<dbReference type="EC" id="2.7.7.7" evidence="2"/>
<feature type="domain" description="AAA+ ATPase" evidence="13">
    <location>
        <begin position="36"/>
        <end position="179"/>
    </location>
</feature>
<feature type="compositionally biased region" description="Polar residues" evidence="12">
    <location>
        <begin position="432"/>
        <end position="442"/>
    </location>
</feature>
<dbReference type="GO" id="GO:0046872">
    <property type="term" value="F:metal ion binding"/>
    <property type="evidence" value="ECO:0007669"/>
    <property type="project" value="UniProtKB-KW"/>
</dbReference>
<comment type="similarity">
    <text evidence="1">Belongs to the DnaX/STICHEL family.</text>
</comment>
<keyword evidence="6" id="KW-0479">Metal-binding</keyword>
<evidence type="ECO:0000256" key="11">
    <source>
        <dbReference type="ARBA" id="ARBA00049244"/>
    </source>
</evidence>
<keyword evidence="4 14" id="KW-0548">Nucleotidyltransferase</keyword>
<dbReference type="InterPro" id="IPR050238">
    <property type="entry name" value="DNA_Rep/Repair_Clamp_Loader"/>
</dbReference>
<evidence type="ECO:0000256" key="7">
    <source>
        <dbReference type="ARBA" id="ARBA00022741"/>
    </source>
</evidence>
<dbReference type="EMBL" id="CP116394">
    <property type="protein sequence ID" value="WCE46356.1"/>
    <property type="molecule type" value="Genomic_DNA"/>
</dbReference>
<dbReference type="GO" id="GO:0009360">
    <property type="term" value="C:DNA polymerase III complex"/>
    <property type="evidence" value="ECO:0007669"/>
    <property type="project" value="InterPro"/>
</dbReference>
<dbReference type="GO" id="GO:0006261">
    <property type="term" value="P:DNA-templated DNA replication"/>
    <property type="evidence" value="ECO:0007669"/>
    <property type="project" value="TreeGrafter"/>
</dbReference>
<dbReference type="InterPro" id="IPR045085">
    <property type="entry name" value="HLD_clamp_pol_III_gamma_tau"/>
</dbReference>
<dbReference type="PANTHER" id="PTHR11669:SF0">
    <property type="entry name" value="PROTEIN STICHEL-LIKE 2"/>
    <property type="match status" value="1"/>
</dbReference>
<proteinExistence type="inferred from homology"/>
<name>A0AB38XQI5_9ACTO</name>
<evidence type="ECO:0000256" key="6">
    <source>
        <dbReference type="ARBA" id="ARBA00022723"/>
    </source>
</evidence>
<dbReference type="SUPFAM" id="SSF52540">
    <property type="entry name" value="P-loop containing nucleoside triphosphate hydrolases"/>
    <property type="match status" value="1"/>
</dbReference>
<keyword evidence="8" id="KW-0862">Zinc</keyword>
<evidence type="ECO:0000256" key="5">
    <source>
        <dbReference type="ARBA" id="ARBA00022705"/>
    </source>
</evidence>
<evidence type="ECO:0000256" key="2">
    <source>
        <dbReference type="ARBA" id="ARBA00012417"/>
    </source>
</evidence>
<feature type="compositionally biased region" description="Low complexity" evidence="12">
    <location>
        <begin position="509"/>
        <end position="522"/>
    </location>
</feature>
<feature type="compositionally biased region" description="Low complexity" evidence="12">
    <location>
        <begin position="443"/>
        <end position="456"/>
    </location>
</feature>
<dbReference type="GO" id="GO:0003887">
    <property type="term" value="F:DNA-directed DNA polymerase activity"/>
    <property type="evidence" value="ECO:0007669"/>
    <property type="project" value="UniProtKB-KW"/>
</dbReference>
<accession>A0AB38XQI5</accession>
<dbReference type="SMART" id="SM00382">
    <property type="entry name" value="AAA"/>
    <property type="match status" value="1"/>
</dbReference>
<feature type="compositionally biased region" description="Low complexity" evidence="12">
    <location>
        <begin position="648"/>
        <end position="657"/>
    </location>
</feature>
<keyword evidence="7" id="KW-0547">Nucleotide-binding</keyword>
<comment type="catalytic activity">
    <reaction evidence="11">
        <text>DNA(n) + a 2'-deoxyribonucleoside 5'-triphosphate = DNA(n+1) + diphosphate</text>
        <dbReference type="Rhea" id="RHEA:22508"/>
        <dbReference type="Rhea" id="RHEA-COMP:17339"/>
        <dbReference type="Rhea" id="RHEA-COMP:17340"/>
        <dbReference type="ChEBI" id="CHEBI:33019"/>
        <dbReference type="ChEBI" id="CHEBI:61560"/>
        <dbReference type="ChEBI" id="CHEBI:173112"/>
        <dbReference type="EC" id="2.7.7.7"/>
    </reaction>
</comment>
<keyword evidence="9" id="KW-0067">ATP-binding</keyword>
<dbReference type="InterPro" id="IPR008921">
    <property type="entry name" value="DNA_pol3_clamp-load_cplx_C"/>
</dbReference>
<evidence type="ECO:0000256" key="10">
    <source>
        <dbReference type="ARBA" id="ARBA00022932"/>
    </source>
</evidence>
<evidence type="ECO:0000256" key="12">
    <source>
        <dbReference type="SAM" id="MobiDB-lite"/>
    </source>
</evidence>
<dbReference type="Proteomes" id="UP001211044">
    <property type="component" value="Chromosome"/>
</dbReference>
<dbReference type="SUPFAM" id="SSF48019">
    <property type="entry name" value="post-AAA+ oligomerization domain-like"/>
    <property type="match status" value="1"/>
</dbReference>
<evidence type="ECO:0000313" key="14">
    <source>
        <dbReference type="EMBL" id="WCE46356.1"/>
    </source>
</evidence>
<dbReference type="CDD" id="cd00009">
    <property type="entry name" value="AAA"/>
    <property type="match status" value="1"/>
</dbReference>
<feature type="compositionally biased region" description="Acidic residues" evidence="12">
    <location>
        <begin position="658"/>
        <end position="667"/>
    </location>
</feature>
<feature type="compositionally biased region" description="Basic and acidic residues" evidence="12">
    <location>
        <begin position="487"/>
        <end position="499"/>
    </location>
</feature>
<feature type="compositionally biased region" description="Polar residues" evidence="12">
    <location>
        <begin position="402"/>
        <end position="419"/>
    </location>
</feature>
<keyword evidence="10" id="KW-0239">DNA-directed DNA polymerase</keyword>
<dbReference type="Gene3D" id="1.20.272.10">
    <property type="match status" value="1"/>
</dbReference>
<dbReference type="InterPro" id="IPR027417">
    <property type="entry name" value="P-loop_NTPase"/>
</dbReference>
<evidence type="ECO:0000256" key="9">
    <source>
        <dbReference type="ARBA" id="ARBA00022840"/>
    </source>
</evidence>
<evidence type="ECO:0000259" key="13">
    <source>
        <dbReference type="SMART" id="SM00382"/>
    </source>
</evidence>
<dbReference type="Gene3D" id="3.40.50.300">
    <property type="entry name" value="P-loop containing nucleotide triphosphate hydrolases"/>
    <property type="match status" value="1"/>
</dbReference>
<evidence type="ECO:0000256" key="3">
    <source>
        <dbReference type="ARBA" id="ARBA00022679"/>
    </source>
</evidence>
<evidence type="ECO:0000256" key="1">
    <source>
        <dbReference type="ARBA" id="ARBA00006360"/>
    </source>
</evidence>
<feature type="compositionally biased region" description="Low complexity" evidence="12">
    <location>
        <begin position="701"/>
        <end position="720"/>
    </location>
</feature>
<protein>
    <recommendedName>
        <fullName evidence="2">DNA-directed DNA polymerase</fullName>
        <ecNumber evidence="2">2.7.7.7</ecNumber>
    </recommendedName>
</protein>
<dbReference type="Pfam" id="PF13177">
    <property type="entry name" value="DNA_pol3_delta2"/>
    <property type="match status" value="1"/>
</dbReference>
<gene>
    <name evidence="14" type="ORF">PIG85_01545</name>
</gene>
<keyword evidence="5" id="KW-0235">DNA replication</keyword>